<gene>
    <name evidence="1" type="ORF">DPC56_00325</name>
</gene>
<evidence type="ECO:0008006" key="3">
    <source>
        <dbReference type="Google" id="ProtNLM"/>
    </source>
</evidence>
<dbReference type="EMBL" id="QLOE01000001">
    <property type="protein sequence ID" value="RAO79770.1"/>
    <property type="molecule type" value="Genomic_DNA"/>
</dbReference>
<accession>A0A328PD41</accession>
<dbReference type="Proteomes" id="UP000249782">
    <property type="component" value="Unassembled WGS sequence"/>
</dbReference>
<dbReference type="RefSeq" id="WP_112093081.1">
    <property type="nucleotide sequence ID" value="NZ_QLOE01000001.1"/>
</dbReference>
<organism evidence="1 2">
    <name type="scientific">Methanothermobacter tenebrarum</name>
    <dbReference type="NCBI Taxonomy" id="680118"/>
    <lineage>
        <taxon>Archaea</taxon>
        <taxon>Methanobacteriati</taxon>
        <taxon>Methanobacteriota</taxon>
        <taxon>Methanomada group</taxon>
        <taxon>Methanobacteria</taxon>
        <taxon>Methanobacteriales</taxon>
        <taxon>Methanobacteriaceae</taxon>
        <taxon>Methanothermobacter</taxon>
    </lineage>
</organism>
<dbReference type="InterPro" id="IPR009181">
    <property type="entry name" value="Methan_mark_8"/>
</dbReference>
<sequence>MDEHIIEALGRAKIIIKDGRIVSLGEPMIKYCPLFHKYRGIKELNKETIRENIEFRIRDFGMCTPERELKMKDFLSFGVSEIISTLLEENIIDCAVMVCEGAGTVLITEPEFAQGVGGRISGVVKTSPIKKIIEKLGEENVLEPETGKIDQPMGVKKALDQGYNSIAVTVANIEDAVKIRKMDKKVYIFAVHLTGITRKEAEILFQNADIITSCASKHIRHIGDKKALFKAGYSIPIYAATKDGERFIKKRIEKIGGLKEKKNPPIPYPLI</sequence>
<dbReference type="OrthoDB" id="358516at2157"/>
<keyword evidence="2" id="KW-1185">Reference proteome</keyword>
<reference evidence="1 2" key="1">
    <citation type="submission" date="2018-06" db="EMBL/GenBank/DDBJ databases">
        <title>Draft genome sequence of hyperthermophilic methanogen Methanothermobacter tenebrarum sp. MCM-B 1447.</title>
        <authorList>
            <person name="Pore S.D."/>
            <person name="Dagar S."/>
            <person name="Dhakephalkar P.K."/>
        </authorList>
    </citation>
    <scope>NUCLEOTIDE SEQUENCE [LARGE SCALE GENOMIC DNA]</scope>
    <source>
        <strain evidence="1 2">MCM B 1447</strain>
    </source>
</reference>
<evidence type="ECO:0000313" key="2">
    <source>
        <dbReference type="Proteomes" id="UP000249782"/>
    </source>
</evidence>
<proteinExistence type="predicted"/>
<name>A0A328PD41_9EURY</name>
<dbReference type="AlphaFoldDB" id="A0A328PD41"/>
<dbReference type="NCBIfam" id="TIGR03275">
    <property type="entry name" value="methan_mark_8"/>
    <property type="match status" value="1"/>
</dbReference>
<dbReference type="Pfam" id="PF09872">
    <property type="entry name" value="DUF2099"/>
    <property type="match status" value="1"/>
</dbReference>
<comment type="caution">
    <text evidence="1">The sequence shown here is derived from an EMBL/GenBank/DDBJ whole genome shotgun (WGS) entry which is preliminary data.</text>
</comment>
<dbReference type="PIRSF" id="PIRSF004929">
    <property type="entry name" value="UCP004929"/>
    <property type="match status" value="1"/>
</dbReference>
<evidence type="ECO:0000313" key="1">
    <source>
        <dbReference type="EMBL" id="RAO79770.1"/>
    </source>
</evidence>
<protein>
    <recommendedName>
        <fullName evidence="3">DUF2099 domain-containing protein</fullName>
    </recommendedName>
</protein>